<protein>
    <submittedName>
        <fullName evidence="1">Uncharacterized protein</fullName>
    </submittedName>
</protein>
<reference evidence="1" key="1">
    <citation type="journal article" date="2021" name="New Phytol.">
        <title>Evolutionary innovations through gain and loss of genes in the ectomycorrhizal Boletales.</title>
        <authorList>
            <person name="Wu G."/>
            <person name="Miyauchi S."/>
            <person name="Morin E."/>
            <person name="Kuo A."/>
            <person name="Drula E."/>
            <person name="Varga T."/>
            <person name="Kohler A."/>
            <person name="Feng B."/>
            <person name="Cao Y."/>
            <person name="Lipzen A."/>
            <person name="Daum C."/>
            <person name="Hundley H."/>
            <person name="Pangilinan J."/>
            <person name="Johnson J."/>
            <person name="Barry K."/>
            <person name="LaButti K."/>
            <person name="Ng V."/>
            <person name="Ahrendt S."/>
            <person name="Min B."/>
            <person name="Choi I.G."/>
            <person name="Park H."/>
            <person name="Plett J.M."/>
            <person name="Magnuson J."/>
            <person name="Spatafora J.W."/>
            <person name="Nagy L.G."/>
            <person name="Henrissat B."/>
            <person name="Grigoriev I.V."/>
            <person name="Yang Z.L."/>
            <person name="Xu J."/>
            <person name="Martin F.M."/>
        </authorList>
    </citation>
    <scope>NUCLEOTIDE SEQUENCE</scope>
    <source>
        <strain evidence="1">KUC20120723A-06</strain>
    </source>
</reference>
<dbReference type="EMBL" id="MU266673">
    <property type="protein sequence ID" value="KAH7919296.1"/>
    <property type="molecule type" value="Genomic_DNA"/>
</dbReference>
<organism evidence="1 2">
    <name type="scientific">Leucogyrophana mollusca</name>
    <dbReference type="NCBI Taxonomy" id="85980"/>
    <lineage>
        <taxon>Eukaryota</taxon>
        <taxon>Fungi</taxon>
        <taxon>Dikarya</taxon>
        <taxon>Basidiomycota</taxon>
        <taxon>Agaricomycotina</taxon>
        <taxon>Agaricomycetes</taxon>
        <taxon>Agaricomycetidae</taxon>
        <taxon>Boletales</taxon>
        <taxon>Boletales incertae sedis</taxon>
        <taxon>Leucogyrophana</taxon>
    </lineage>
</organism>
<gene>
    <name evidence="1" type="ORF">BV22DRAFT_1199560</name>
</gene>
<name>A0ACB8B0E7_9AGAM</name>
<comment type="caution">
    <text evidence="1">The sequence shown here is derived from an EMBL/GenBank/DDBJ whole genome shotgun (WGS) entry which is preliminary data.</text>
</comment>
<sequence length="475" mass="49566">MHHTHQAQAEPHPQPFISYFAATTPDSGAKVARLRGVLFLQGSTAYDVRAVRARLDAWVEGGGGVRDEGEGEDGAVDGDGGEDRDEDRDGGGDGDEGEDEDGDGDGDGNEDKDTVMDKDKGTVTAKDRDTAKDTAKDRDKDKDTAKGREGRARLLALERAILESKLTGPALRFRFDVPPAYTPQHTHALSLTHTNQHTHTPTTPTPTRTPPPRPRPHAHPPTLPTPTPTPPPQLANHRAALTTLVHDLRDAASAEAYCACGGRAVVRGERGWGVGEAWAAWAACVGVVGGGVGGGGGGVNGGGVNGGNGGGGSGNGDEAARRTELLRVLLEVYTADGEASLARRLLDAQGGGMDVVDILPQIPPSWPLSTLSGFLARSSRRTLHARHEGMLVKGVCAGENLEVMDKTWLVLRDQGAIVEEAADDSDEDEGEDGGEKVSVVDEKAAAVLADRLARKVGSGGAPRVVDVEGGGEGIL</sequence>
<evidence type="ECO:0000313" key="1">
    <source>
        <dbReference type="EMBL" id="KAH7919296.1"/>
    </source>
</evidence>
<dbReference type="Proteomes" id="UP000790709">
    <property type="component" value="Unassembled WGS sequence"/>
</dbReference>
<keyword evidence="2" id="KW-1185">Reference proteome</keyword>
<evidence type="ECO:0000313" key="2">
    <source>
        <dbReference type="Proteomes" id="UP000790709"/>
    </source>
</evidence>
<accession>A0ACB8B0E7</accession>
<proteinExistence type="predicted"/>